<dbReference type="Pfam" id="PF17288">
    <property type="entry name" value="Terminase_3C"/>
    <property type="match status" value="1"/>
</dbReference>
<dbReference type="GO" id="GO:0016887">
    <property type="term" value="F:ATP hydrolysis activity"/>
    <property type="evidence" value="ECO:0007669"/>
    <property type="project" value="InterPro"/>
</dbReference>
<dbReference type="Gene3D" id="3.30.420.280">
    <property type="match status" value="1"/>
</dbReference>
<comment type="caution">
    <text evidence="3">The sequence shown here is derived from an EMBL/GenBank/DDBJ whole genome shotgun (WGS) entry which is preliminary data.</text>
</comment>
<dbReference type="Pfam" id="PF04466">
    <property type="entry name" value="Terminase_3"/>
    <property type="match status" value="1"/>
</dbReference>
<organism evidence="3 4">
    <name type="scientific">Leuconostoc falkenbergense</name>
    <dbReference type="NCBI Taxonomy" id="2766470"/>
    <lineage>
        <taxon>Bacteria</taxon>
        <taxon>Bacillati</taxon>
        <taxon>Bacillota</taxon>
        <taxon>Bacilli</taxon>
        <taxon>Lactobacillales</taxon>
        <taxon>Lactobacillaceae</taxon>
        <taxon>Leuconostoc</taxon>
    </lineage>
</organism>
<dbReference type="InterPro" id="IPR035412">
    <property type="entry name" value="Terminase_L_N"/>
</dbReference>
<sequence>MPTINWNLPKMVSKAYAPLFNSKARYIAYKGSRGSGKSEGVATKVILDIVTKPYVNWLVLRRYANTNRQSTFTLLQKVANRMGVGSLFQFNGSLPEITYKPTGQKILFRGADKPLSITSISVENGNLCRLWVEESYQLELEDTFNTVDESMRGAIDYPDGFYQTVLTFNPWNENHWLKRKFFDEKTKVSDSLALTTTYRDNPFLDDQYIAKMINMKKTNPNRARVAVDGEWGVAEGLVFEDMFEQKDFSLESIAKLPKTIGLDFGFKHDPTAGVFMAIDQVNRLVYVYDEIYQQGMLTRDIAQSLAKHKAYGLPIVADSAEQRLIAELAGVYNVPNIKAAGKGKESVIQGIQFMQSYHYILNPSVEGLWEEMSTYVYDKDKMGNWLNKPVDANNHAIDALRYAMEPFTFMINNHYMSYQERAQAVKNLGL</sequence>
<dbReference type="Proteomes" id="UP001080333">
    <property type="component" value="Unassembled WGS sequence"/>
</dbReference>
<dbReference type="NCBIfam" id="TIGR01547">
    <property type="entry name" value="phage_term_2"/>
    <property type="match status" value="1"/>
</dbReference>
<dbReference type="RefSeq" id="WP_267287448.1">
    <property type="nucleotide sequence ID" value="NZ_QVOQ01000030.1"/>
</dbReference>
<dbReference type="InterPro" id="IPR027417">
    <property type="entry name" value="P-loop_NTPase"/>
</dbReference>
<reference evidence="3" key="1">
    <citation type="submission" date="2018-08" db="EMBL/GenBank/DDBJ databases">
        <title>Draft genome sequences of Leuconostoc spp. and Weissella spp. with biocontrol potential.</title>
        <authorList>
            <person name="Lo R."/>
            <person name="Ho V.T.T."/>
            <person name="Turner M.S."/>
        </authorList>
    </citation>
    <scope>NUCLEOTIDE SEQUENCE</scope>
    <source>
        <strain evidence="3">156</strain>
    </source>
</reference>
<feature type="domain" description="Phage terminase large subunit N-terminal" evidence="1">
    <location>
        <begin position="24"/>
        <end position="230"/>
    </location>
</feature>
<dbReference type="AlphaFoldDB" id="A0A9X3IQ77"/>
<name>A0A9X3IQ77_9LACO</name>
<evidence type="ECO:0000313" key="3">
    <source>
        <dbReference type="EMBL" id="MCX7579848.1"/>
    </source>
</evidence>
<evidence type="ECO:0000259" key="2">
    <source>
        <dbReference type="Pfam" id="PF17288"/>
    </source>
</evidence>
<dbReference type="GO" id="GO:0005524">
    <property type="term" value="F:ATP binding"/>
    <property type="evidence" value="ECO:0007669"/>
    <property type="project" value="InterPro"/>
</dbReference>
<dbReference type="InterPro" id="IPR044269">
    <property type="entry name" value="Terminase_large_su_SPP1-like"/>
</dbReference>
<evidence type="ECO:0000259" key="1">
    <source>
        <dbReference type="Pfam" id="PF04466"/>
    </source>
</evidence>
<proteinExistence type="inferred from homology"/>
<evidence type="ECO:0000313" key="4">
    <source>
        <dbReference type="Proteomes" id="UP001080333"/>
    </source>
</evidence>
<dbReference type="PANTHER" id="PTHR39184">
    <property type="match status" value="1"/>
</dbReference>
<gene>
    <name evidence="3" type="ORF">D0502_10740</name>
</gene>
<dbReference type="EMBL" id="QVOQ01000030">
    <property type="protein sequence ID" value="MCX7579848.1"/>
    <property type="molecule type" value="Genomic_DNA"/>
</dbReference>
<dbReference type="HAMAP" id="MF_04145">
    <property type="entry name" value="TERL_SPP1"/>
    <property type="match status" value="1"/>
</dbReference>
<dbReference type="PANTHER" id="PTHR39184:SF1">
    <property type="entry name" value="PBSX PHAGE TERMINASE LARGE SUBUNIT"/>
    <property type="match status" value="1"/>
</dbReference>
<protein>
    <submittedName>
        <fullName evidence="3">PBSX family phage terminase large subunit</fullName>
    </submittedName>
</protein>
<dbReference type="InterPro" id="IPR006437">
    <property type="entry name" value="Phage_terminase_lsu"/>
</dbReference>
<feature type="domain" description="Phage terminase large subunit C-terminal" evidence="2">
    <location>
        <begin position="263"/>
        <end position="405"/>
    </location>
</feature>
<dbReference type="Gene3D" id="3.40.50.300">
    <property type="entry name" value="P-loop containing nucleotide triphosphate hydrolases"/>
    <property type="match status" value="1"/>
</dbReference>
<accession>A0A9X3IQ77</accession>
<dbReference type="GO" id="GO:0004519">
    <property type="term" value="F:endonuclease activity"/>
    <property type="evidence" value="ECO:0007669"/>
    <property type="project" value="InterPro"/>
</dbReference>
<dbReference type="InterPro" id="IPR035413">
    <property type="entry name" value="Terminase_L_C"/>
</dbReference>
<dbReference type="InterPro" id="IPR052380">
    <property type="entry name" value="Viral_DNA_packaging_terminase"/>
</dbReference>